<dbReference type="Proteomes" id="UP000006906">
    <property type="component" value="Chromosome 14"/>
</dbReference>
<dbReference type="EMBL" id="CM008975">
    <property type="protein sequence ID" value="PNW72942.1"/>
    <property type="molecule type" value="Genomic_DNA"/>
</dbReference>
<gene>
    <name evidence="1" type="ORF">CHLRE_14g612567v5</name>
</gene>
<dbReference type="STRING" id="3055.A0A2K3CXC3"/>
<dbReference type="AlphaFoldDB" id="A0A2K3CXC3"/>
<keyword evidence="2" id="KW-1185">Reference proteome</keyword>
<evidence type="ECO:0000313" key="2">
    <source>
        <dbReference type="Proteomes" id="UP000006906"/>
    </source>
</evidence>
<dbReference type="Gramene" id="PNW72942">
    <property type="protein sequence ID" value="PNW72942"/>
    <property type="gene ID" value="CHLRE_14g612567v5"/>
</dbReference>
<name>A0A2K3CXC3_CHLRE</name>
<dbReference type="KEGG" id="cre:CHLRE_14g612567v5"/>
<organism evidence="1 2">
    <name type="scientific">Chlamydomonas reinhardtii</name>
    <name type="common">Chlamydomonas smithii</name>
    <dbReference type="NCBI Taxonomy" id="3055"/>
    <lineage>
        <taxon>Eukaryota</taxon>
        <taxon>Viridiplantae</taxon>
        <taxon>Chlorophyta</taxon>
        <taxon>core chlorophytes</taxon>
        <taxon>Chlorophyceae</taxon>
        <taxon>CS clade</taxon>
        <taxon>Chlamydomonadales</taxon>
        <taxon>Chlamydomonadaceae</taxon>
        <taxon>Chlamydomonas</taxon>
    </lineage>
</organism>
<sequence>MALIGPTGPPDGKTARRVTCALCALVLVNAGKANYVANNIKKAQRIAQKQAAKGAVG</sequence>
<proteinExistence type="predicted"/>
<evidence type="ECO:0000313" key="1">
    <source>
        <dbReference type="EMBL" id="PNW72942.1"/>
    </source>
</evidence>
<dbReference type="GeneID" id="66056175"/>
<accession>A0A2K3CXC3</accession>
<dbReference type="InParanoid" id="A0A2K3CXC3"/>
<protein>
    <submittedName>
        <fullName evidence="1">Uncharacterized protein</fullName>
    </submittedName>
</protein>
<dbReference type="RefSeq" id="XP_042916693.1">
    <property type="nucleotide sequence ID" value="XM_043070020.1"/>
</dbReference>
<reference evidence="1 2" key="1">
    <citation type="journal article" date="2007" name="Science">
        <title>The Chlamydomonas genome reveals the evolution of key animal and plant functions.</title>
        <authorList>
            <person name="Merchant S.S."/>
            <person name="Prochnik S.E."/>
            <person name="Vallon O."/>
            <person name="Harris E.H."/>
            <person name="Karpowicz S.J."/>
            <person name="Witman G.B."/>
            <person name="Terry A."/>
            <person name="Salamov A."/>
            <person name="Fritz-Laylin L.K."/>
            <person name="Marechal-Drouard L."/>
            <person name="Marshall W.F."/>
            <person name="Qu L.H."/>
            <person name="Nelson D.R."/>
            <person name="Sanderfoot A.A."/>
            <person name="Spalding M.H."/>
            <person name="Kapitonov V.V."/>
            <person name="Ren Q."/>
            <person name="Ferris P."/>
            <person name="Lindquist E."/>
            <person name="Shapiro H."/>
            <person name="Lucas S.M."/>
            <person name="Grimwood J."/>
            <person name="Schmutz J."/>
            <person name="Cardol P."/>
            <person name="Cerutti H."/>
            <person name="Chanfreau G."/>
            <person name="Chen C.L."/>
            <person name="Cognat V."/>
            <person name="Croft M.T."/>
            <person name="Dent R."/>
            <person name="Dutcher S."/>
            <person name="Fernandez E."/>
            <person name="Fukuzawa H."/>
            <person name="Gonzalez-Ballester D."/>
            <person name="Gonzalez-Halphen D."/>
            <person name="Hallmann A."/>
            <person name="Hanikenne M."/>
            <person name="Hippler M."/>
            <person name="Inwood W."/>
            <person name="Jabbari K."/>
            <person name="Kalanon M."/>
            <person name="Kuras R."/>
            <person name="Lefebvre P.A."/>
            <person name="Lemaire S.D."/>
            <person name="Lobanov A.V."/>
            <person name="Lohr M."/>
            <person name="Manuell A."/>
            <person name="Meier I."/>
            <person name="Mets L."/>
            <person name="Mittag M."/>
            <person name="Mittelmeier T."/>
            <person name="Moroney J.V."/>
            <person name="Moseley J."/>
            <person name="Napoli C."/>
            <person name="Nedelcu A.M."/>
            <person name="Niyogi K."/>
            <person name="Novoselov S.V."/>
            <person name="Paulsen I.T."/>
            <person name="Pazour G."/>
            <person name="Purton S."/>
            <person name="Ral J.P."/>
            <person name="Riano-Pachon D.M."/>
            <person name="Riekhof W."/>
            <person name="Rymarquis L."/>
            <person name="Schroda M."/>
            <person name="Stern D."/>
            <person name="Umen J."/>
            <person name="Willows R."/>
            <person name="Wilson N."/>
            <person name="Zimmer S.L."/>
            <person name="Allmer J."/>
            <person name="Balk J."/>
            <person name="Bisova K."/>
            <person name="Chen C.J."/>
            <person name="Elias M."/>
            <person name="Gendler K."/>
            <person name="Hauser C."/>
            <person name="Lamb M.R."/>
            <person name="Ledford H."/>
            <person name="Long J.C."/>
            <person name="Minagawa J."/>
            <person name="Page M.D."/>
            <person name="Pan J."/>
            <person name="Pootakham W."/>
            <person name="Roje S."/>
            <person name="Rose A."/>
            <person name="Stahlberg E."/>
            <person name="Terauchi A.M."/>
            <person name="Yang P."/>
            <person name="Ball S."/>
            <person name="Bowler C."/>
            <person name="Dieckmann C.L."/>
            <person name="Gladyshev V.N."/>
            <person name="Green P."/>
            <person name="Jorgensen R."/>
            <person name="Mayfield S."/>
            <person name="Mueller-Roeber B."/>
            <person name="Rajamani S."/>
            <person name="Sayre R.T."/>
            <person name="Brokstein P."/>
            <person name="Dubchak I."/>
            <person name="Goodstein D."/>
            <person name="Hornick L."/>
            <person name="Huang Y.W."/>
            <person name="Jhaveri J."/>
            <person name="Luo Y."/>
            <person name="Martinez D."/>
            <person name="Ngau W.C."/>
            <person name="Otillar B."/>
            <person name="Poliakov A."/>
            <person name="Porter A."/>
            <person name="Szajkowski L."/>
            <person name="Werner G."/>
            <person name="Zhou K."/>
            <person name="Grigoriev I.V."/>
            <person name="Rokhsar D.S."/>
            <person name="Grossman A.R."/>
        </authorList>
    </citation>
    <scope>NUCLEOTIDE SEQUENCE [LARGE SCALE GENOMIC DNA]</scope>
    <source>
        <strain evidence="2">CC-503</strain>
    </source>
</reference>